<dbReference type="EMBL" id="JAFBDQ010000015">
    <property type="protein sequence ID" value="MBM7557675.1"/>
    <property type="molecule type" value="Genomic_DNA"/>
</dbReference>
<evidence type="ECO:0000313" key="4">
    <source>
        <dbReference type="Proteomes" id="UP000774000"/>
    </source>
</evidence>
<reference evidence="3" key="1">
    <citation type="submission" date="2021-01" db="EMBL/GenBank/DDBJ databases">
        <title>Genomic Encyclopedia of Type Strains, Phase IV (KMG-IV): sequencing the most valuable type-strain genomes for metagenomic binning, comparative biology and taxonomic classification.</title>
        <authorList>
            <person name="Goeker M."/>
        </authorList>
    </citation>
    <scope>NUCLEOTIDE SEQUENCE</scope>
    <source>
        <strain evidence="3">DSM 23230</strain>
    </source>
</reference>
<keyword evidence="4" id="KW-1185">Reference proteome</keyword>
<dbReference type="SUPFAM" id="SSF53850">
    <property type="entry name" value="Periplasmic binding protein-like II"/>
    <property type="match status" value="1"/>
</dbReference>
<comment type="caution">
    <text evidence="3">The sequence shown here is derived from an EMBL/GenBank/DDBJ whole genome shotgun (WGS) entry which is preliminary data.</text>
</comment>
<gene>
    <name evidence="3" type="ORF">JOC47_002541</name>
</gene>
<dbReference type="AlphaFoldDB" id="A0A939BMW9"/>
<dbReference type="Proteomes" id="UP000774000">
    <property type="component" value="Unassembled WGS sequence"/>
</dbReference>
<sequence>MRTKKMAILVMVMVVVTVVAQTQVSEAGLLDIFRGDDGEEVERLILATTTSTENSGLLEQLIPAFEEKYSYRVDVVAVGTGRALQHGRDGDADVLMVHAKPAELRFVENGYGVNRKEIMYNDFVILGPKNDPANIKGTTDALEAFRTIAEEEATFISRGDNSGTNKKELGIWEEAGIDPSGEWYQETGQGMGSSITIADQKDAYILSDRGTYIAFRDKIDLEIVSEGDEVFYNLYGVIAVNSDKHPDVNFEGAQAFIDYLVSEKAQKIIRDYKMDGERLFNPLKL</sequence>
<feature type="signal peptide" evidence="1">
    <location>
        <begin position="1"/>
        <end position="20"/>
    </location>
</feature>
<evidence type="ECO:0000259" key="2">
    <source>
        <dbReference type="Pfam" id="PF12849"/>
    </source>
</evidence>
<protein>
    <submittedName>
        <fullName evidence="3">Tungstate transport system substrate-binding protein</fullName>
    </submittedName>
</protein>
<dbReference type="InterPro" id="IPR024370">
    <property type="entry name" value="PBP_domain"/>
</dbReference>
<dbReference type="InterPro" id="IPR052738">
    <property type="entry name" value="ABC-Tungstate_binding"/>
</dbReference>
<keyword evidence="1" id="KW-0732">Signal</keyword>
<dbReference type="Gene3D" id="3.40.190.10">
    <property type="entry name" value="Periplasmic binding protein-like II"/>
    <property type="match status" value="2"/>
</dbReference>
<proteinExistence type="predicted"/>
<feature type="chain" id="PRO_5039302623" evidence="1">
    <location>
        <begin position="21"/>
        <end position="285"/>
    </location>
</feature>
<accession>A0A939BMW9</accession>
<dbReference type="PANTHER" id="PTHR37945">
    <property type="entry name" value="EXTRACELLULAR TUNGSTATE BINDING PROTEIN"/>
    <property type="match status" value="1"/>
</dbReference>
<organism evidence="3 4">
    <name type="scientific">Halanaerobacter jeridensis</name>
    <dbReference type="NCBI Taxonomy" id="706427"/>
    <lineage>
        <taxon>Bacteria</taxon>
        <taxon>Bacillati</taxon>
        <taxon>Bacillota</taxon>
        <taxon>Clostridia</taxon>
        <taxon>Halanaerobiales</taxon>
        <taxon>Halobacteroidaceae</taxon>
        <taxon>Halanaerobacter</taxon>
    </lineage>
</organism>
<evidence type="ECO:0000256" key="1">
    <source>
        <dbReference type="SAM" id="SignalP"/>
    </source>
</evidence>
<dbReference type="Pfam" id="PF12849">
    <property type="entry name" value="PBP_like_2"/>
    <property type="match status" value="1"/>
</dbReference>
<feature type="domain" description="PBP" evidence="2">
    <location>
        <begin position="45"/>
        <end position="263"/>
    </location>
</feature>
<name>A0A939BMW9_9FIRM</name>
<dbReference type="PANTHER" id="PTHR37945:SF1">
    <property type="entry name" value="EXTRACELLULAR TUNGSTATE BINDING PROTEIN"/>
    <property type="match status" value="1"/>
</dbReference>
<dbReference type="RefSeq" id="WP_204702422.1">
    <property type="nucleotide sequence ID" value="NZ_JAFBDQ010000015.1"/>
</dbReference>
<evidence type="ECO:0000313" key="3">
    <source>
        <dbReference type="EMBL" id="MBM7557675.1"/>
    </source>
</evidence>